<evidence type="ECO:0000256" key="1">
    <source>
        <dbReference type="SAM" id="MobiDB-lite"/>
    </source>
</evidence>
<reference evidence="2" key="1">
    <citation type="submission" date="2021-01" db="EMBL/GenBank/DDBJ databases">
        <authorList>
            <consortium name="Genoscope - CEA"/>
            <person name="William W."/>
        </authorList>
    </citation>
    <scope>NUCLEOTIDE SEQUENCE</scope>
</reference>
<evidence type="ECO:0000313" key="2">
    <source>
        <dbReference type="EMBL" id="CAD8136622.1"/>
    </source>
</evidence>
<keyword evidence="3" id="KW-1185">Reference proteome</keyword>
<name>A0A8S1SBW0_9CILI</name>
<dbReference type="OrthoDB" id="10488839at2759"/>
<gene>
    <name evidence="2" type="ORF">PPENT_87.1.T0050242</name>
</gene>
<feature type="compositionally biased region" description="Polar residues" evidence="1">
    <location>
        <begin position="280"/>
        <end position="295"/>
    </location>
</feature>
<feature type="compositionally biased region" description="Basic and acidic residues" evidence="1">
    <location>
        <begin position="257"/>
        <end position="273"/>
    </location>
</feature>
<proteinExistence type="predicted"/>
<evidence type="ECO:0000313" key="3">
    <source>
        <dbReference type="Proteomes" id="UP000689195"/>
    </source>
</evidence>
<dbReference type="Proteomes" id="UP000689195">
    <property type="component" value="Unassembled WGS sequence"/>
</dbReference>
<dbReference type="AlphaFoldDB" id="A0A8S1SBW0"/>
<dbReference type="EMBL" id="CAJJDO010000005">
    <property type="protein sequence ID" value="CAD8136622.1"/>
    <property type="molecule type" value="Genomic_DNA"/>
</dbReference>
<sequence length="295" mass="35307">MQHLYQQKQIVQNTENQIQREIQYYIYQDLENALCQLGQLEETIEQLEYQKDKSYLPIAMNKVILQANLSFGIHFDQYSQHNKTSGNFLYQCKTRAKSIFEEALNKKIIKNTHPKVKEICNFYLQNIFSQKNMQQYEELHLEKVQIESQFNQQALEKVIWGTQIVDKQLKQLQNQEYKPPTGQEIFEKIKKSKKHCEEQLKINFQNDLAQEQKQDQNKLRIQQEEYKKQTLKLQSVNQNSKKIKNQNQDLSQQNKINKVEDSRRTQYPDDNQKGAKQRNKTQGTKGQYQIIQKQK</sequence>
<comment type="caution">
    <text evidence="2">The sequence shown here is derived from an EMBL/GenBank/DDBJ whole genome shotgun (WGS) entry which is preliminary data.</text>
</comment>
<organism evidence="2 3">
    <name type="scientific">Paramecium pentaurelia</name>
    <dbReference type="NCBI Taxonomy" id="43138"/>
    <lineage>
        <taxon>Eukaryota</taxon>
        <taxon>Sar</taxon>
        <taxon>Alveolata</taxon>
        <taxon>Ciliophora</taxon>
        <taxon>Intramacronucleata</taxon>
        <taxon>Oligohymenophorea</taxon>
        <taxon>Peniculida</taxon>
        <taxon>Parameciidae</taxon>
        <taxon>Paramecium</taxon>
    </lineage>
</organism>
<accession>A0A8S1SBW0</accession>
<feature type="compositionally biased region" description="Low complexity" evidence="1">
    <location>
        <begin position="236"/>
        <end position="248"/>
    </location>
</feature>
<protein>
    <submittedName>
        <fullName evidence="2">Uncharacterized protein</fullName>
    </submittedName>
</protein>
<feature type="region of interest" description="Disordered" evidence="1">
    <location>
        <begin position="236"/>
        <end position="295"/>
    </location>
</feature>